<organism evidence="1 2">
    <name type="scientific">Nicotiana tabacum</name>
    <name type="common">Common tobacco</name>
    <dbReference type="NCBI Taxonomy" id="4097"/>
    <lineage>
        <taxon>Eukaryota</taxon>
        <taxon>Viridiplantae</taxon>
        <taxon>Streptophyta</taxon>
        <taxon>Embryophyta</taxon>
        <taxon>Tracheophyta</taxon>
        <taxon>Spermatophyta</taxon>
        <taxon>Magnoliopsida</taxon>
        <taxon>eudicotyledons</taxon>
        <taxon>Gunneridae</taxon>
        <taxon>Pentapetalae</taxon>
        <taxon>asterids</taxon>
        <taxon>lamiids</taxon>
        <taxon>Solanales</taxon>
        <taxon>Solanaceae</taxon>
        <taxon>Nicotianoideae</taxon>
        <taxon>Nicotianeae</taxon>
        <taxon>Nicotiana</taxon>
    </lineage>
</organism>
<accession>A0AC58UT04</accession>
<dbReference type="RefSeq" id="XP_075112628.1">
    <property type="nucleotide sequence ID" value="XM_075256527.1"/>
</dbReference>
<proteinExistence type="predicted"/>
<name>A0AC58UT04_TOBAC</name>
<reference evidence="1" key="1">
    <citation type="journal article" date="2014" name="Nat. Commun.">
        <title>The tobacco genome sequence and its comparison with those of tomato and potato.</title>
        <authorList>
            <person name="Sierro N."/>
            <person name="Battey J.N."/>
            <person name="Ouadi S."/>
            <person name="Bakaher N."/>
            <person name="Bovet L."/>
            <person name="Willig A."/>
            <person name="Goepfert S."/>
            <person name="Peitsch M.C."/>
            <person name="Ivanov N.V."/>
        </authorList>
    </citation>
    <scope>NUCLEOTIDE SEQUENCE [LARGE SCALE GENOMIC DNA]</scope>
</reference>
<protein>
    <submittedName>
        <fullName evidence="2">Uncharacterized protein LOC107785721</fullName>
    </submittedName>
</protein>
<dbReference type="Proteomes" id="UP000790787">
    <property type="component" value="Chromosome 6"/>
</dbReference>
<keyword evidence="1" id="KW-1185">Reference proteome</keyword>
<evidence type="ECO:0000313" key="1">
    <source>
        <dbReference type="Proteomes" id="UP000790787"/>
    </source>
</evidence>
<evidence type="ECO:0000313" key="2">
    <source>
        <dbReference type="RefSeq" id="XP_075112628.1"/>
    </source>
</evidence>
<gene>
    <name evidence="2" type="primary">LOC107785721</name>
</gene>
<sequence>MNDVRRVDDNIQDKVTLPNGVTTKIEHVGSSYLSDVDKLENVLHVPDFKFNLMSVSKLTRDLRCAVILLPTLCVFQDLYNGRVKAIGKENKGLYILKGRRIKLLAANVDVGGSSAETAYLWHERLGHASVPVRQHVSFLHNKVDDNMQNKCTVCPLAKQYRLSFPNSEKMSAGCYKSETITFLKQFISMVKTQFDTCVKVVRTDNDMFGGNQAVHMGYSTTQKDYRLYDLTTRTFFISRDVSFRENEFPFRKITQHSFTTNDFGSSFLETIDVQGQPGGLPTGSNLEESFQVPATADIGNSSPVEYGSIRVSTETSTTENLEGPSVSNENHDAVVLESVEVFSVLKEPYNFKEAVEDERWITAMEQEIQALEDNKTWEVIDLPPGKTPIGSKSVIALAAAKDWSLHQMDVFNSFLQGDLFEEVFMDLPQGFQRSNKDLIDEAKAALYQQFKLKDLGKLMCFLGIEVLRSNHGILLHQMKYSLELISELGLSGAKPALTPLEVNQKLTSVEYDRAIGIQDKDPLADANKY</sequence>
<reference evidence="2" key="2">
    <citation type="submission" date="2025-08" db="UniProtKB">
        <authorList>
            <consortium name="RefSeq"/>
        </authorList>
    </citation>
    <scope>IDENTIFICATION</scope>
    <source>
        <tissue evidence="2">Leaf</tissue>
    </source>
</reference>